<evidence type="ECO:0000256" key="1">
    <source>
        <dbReference type="ARBA" id="ARBA00008140"/>
    </source>
</evidence>
<organism evidence="7 8">
    <name type="scientific">Gossypium australe</name>
    <dbReference type="NCBI Taxonomy" id="47621"/>
    <lineage>
        <taxon>Eukaryota</taxon>
        <taxon>Viridiplantae</taxon>
        <taxon>Streptophyta</taxon>
        <taxon>Embryophyta</taxon>
        <taxon>Tracheophyta</taxon>
        <taxon>Spermatophyta</taxon>
        <taxon>Magnoliopsida</taxon>
        <taxon>eudicotyledons</taxon>
        <taxon>Gunneridae</taxon>
        <taxon>Pentapetalae</taxon>
        <taxon>rosids</taxon>
        <taxon>malvids</taxon>
        <taxon>Malvales</taxon>
        <taxon>Malvaceae</taxon>
        <taxon>Malvoideae</taxon>
        <taxon>Gossypium</taxon>
    </lineage>
</organism>
<feature type="compositionally biased region" description="Polar residues" evidence="5">
    <location>
        <begin position="3040"/>
        <end position="3049"/>
    </location>
</feature>
<dbReference type="Proteomes" id="UP000325315">
    <property type="component" value="Unassembled WGS sequence"/>
</dbReference>
<feature type="coiled-coil region" evidence="4">
    <location>
        <begin position="2038"/>
        <end position="2075"/>
    </location>
</feature>
<protein>
    <submittedName>
        <fullName evidence="7">Keratin, type I cytoskeletal 27</fullName>
    </submittedName>
</protein>
<feature type="compositionally biased region" description="Basic and acidic residues" evidence="5">
    <location>
        <begin position="940"/>
        <end position="949"/>
    </location>
</feature>
<evidence type="ECO:0000313" key="8">
    <source>
        <dbReference type="Proteomes" id="UP000325315"/>
    </source>
</evidence>
<keyword evidence="3" id="KW-0378">Hydrolase</keyword>
<dbReference type="InterPro" id="IPR008580">
    <property type="entry name" value="PPPDE_dom"/>
</dbReference>
<evidence type="ECO:0000256" key="2">
    <source>
        <dbReference type="ARBA" id="ARBA00022670"/>
    </source>
</evidence>
<accession>A0A5B6ULI1</accession>
<feature type="coiled-coil region" evidence="4">
    <location>
        <begin position="1656"/>
        <end position="1771"/>
    </location>
</feature>
<name>A0A5B6ULI1_9ROSI</name>
<feature type="coiled-coil region" evidence="4">
    <location>
        <begin position="1162"/>
        <end position="1189"/>
    </location>
</feature>
<dbReference type="SMART" id="SM01179">
    <property type="entry name" value="DUF862"/>
    <property type="match status" value="1"/>
</dbReference>
<evidence type="ECO:0000256" key="4">
    <source>
        <dbReference type="SAM" id="Coils"/>
    </source>
</evidence>
<feature type="region of interest" description="Disordered" evidence="5">
    <location>
        <begin position="3037"/>
        <end position="3068"/>
    </location>
</feature>
<dbReference type="PROSITE" id="PS51858">
    <property type="entry name" value="PPPDE"/>
    <property type="match status" value="1"/>
</dbReference>
<dbReference type="PANTHER" id="PTHR43939">
    <property type="entry name" value="COILED-COIL DOMAIN-CONTAINING PROTEIN 158"/>
    <property type="match status" value="1"/>
</dbReference>
<sequence>MEKNKNRTDLLTAGRKKLQQFRQKKDGKGSSSKGKSSKKSKKPEQHGSDSETTNPVAKQTALLQVSEGETTAGDSTVSLPAEKSSLPSGPDTAAFVSPVESIVSEETGNIETLAAHNAGLPAEVVTLVDFSVPNGEQSTQTVDSMTSTEIRSSSTDIPVLEGEIKHYNVPHPSASVDTTKEGTVVNKEMGQNSLLSADDLPDNYLSQARGDQITDVGCALLLLILVFFPSNFLCAMQETDGLGMNQLDRGGETKSEVDGRLTLSEHGECDEPLEGATPGVTSMDGASNETEEAISRDASIVSTGASSSSWADGSLAASSQLTNEQAPDVIPYSPVKEEQEMCPSFSDYGEGKSLEGNQQYLPEVSFVSEDLGHERSLLMTGLISSNPILSLATGGTPVKLSQLVEAMRSLDEDEYRLLLNSRESVSLEIIGTDNLSSSYHPDIFEKLKEELYLTSFSKDIFYLKLSEQSDLHMESERHCHQLLDEISLLHSSINKVHETNACLGEELAQCRSELQISGSGREELQNELNTALLQIEEFSSRANELQSSLVRSQEDLSSLFSELSEYKNQVATLQAGNVNLNRTVYSLTDERSTLAQEKESALLENEKLLLELARYKDLVITSQVESEQLNMNLASLTEEKKALVDEKMLSLQENEKLRTELADCKSLISALQVEHSNIINLAIMSEERIKLEEEEELLAQGKEKAALDLEECKDLLASLQLEKSKLSGELAFVTEERKKLEEDKDYFIRENERLASELLVLQEQLTRQNEEQMQLEAELKVLTVRLEKLMEENSFLNASLDVHKAKLVETDSRGNQNIEAGSQVKGLGVSREVLENAANYEPSCLIPLKQDPDESTVVSEKPGPNDVVGGSSLVLLEQEVFDDSSGFLVLKGHLKEAERILQNLEMTIEQMHSHSVSLQHSISKSAAPGVSNLTKASEPQVHHDEPEVERRDLPEYQLLGDLFNSTKEVTENLRAVLKLLGQDADDASFLYRGERDCRKSANFTFQEHRVLHETLKEYSDILHASNIELGVLYEASKQHAYGIEAKYNELKVLHEALKQQESSLSSENAELGKKLSEYQLKLTEMQSQFSDLKQRSDDTTSALNQQFKNSQKEAAERALMPELESRSMVTQFVETVRRLDLSVGQVSNFSFSDNGSDISDLNSQLATSVDSAINNIRELQEQLEIAHAGHDAILNSYKEVDEKYNDLHRNNEFMVGMLHELYNDLKKLVIDSCILVGEPEMNMQVEKLPDPLDYSKYKILIEQLENVLGERLQLQSVNDQLNLEMMNRTRDLVEMSRECLHSNAIQKLIEQVENVVKLGDTETDSDRTPGSHLELLVCLLVKKYKDIDQQVSNRGEDLGSKMFGLTEVEEKIHQLDALRLQQEFEILTLKESLRQKEEALQTAHSELLKKVSEIEQSEQRVSSVREKLSIAVAKGKGLVVQRDGLKQSLAETSAELERLSQELQVKDAQLQELEIKLKTYSEAGERVEALESELSYIRNSATALRESFLLKDSVLQRIEEILEDLDLPEHFHSRDIIEKVDWLARSTTDNSLPAPDWEQKSSVGGSYSDAGFVTVDTWKEDAQPPLNSGDDWRRKYEDLESKFYGLAEQNEMLEQSLMERNHLVQRWEELLGRIDMPSQMRSMEPEEKIEWLGGALSEANHDKNSLQKKIDDLQNYFGSVTADLEESEKKISDLESDLQSVALEREHLSERLDALTSDNHNLAAKATQFEVENEKLQIKVSGLKEELDKRIEEEEENLLKMEGEIRRLQYLVCEVLQDPEAKDLGSGGSSTASLEGLLKKLIENYTNLKSVNPEPVDIEIDQTKLCDPTLDQAGSRDALTSQEDVASLKKELEEVRHDLMQVKEERDEYFGKHQSLLHEVQALERKGEELQGLLNQEEQKSASVREKLNVAVRKGKSLVQQRDGLKKTIEEMNAELERLKSELSNQENALADYELKMRDFSTYPKRVEALEADNLFLRNHLTETERMLEEKRHTLNGILNAIADIDAGDEIDTFDPVEKLGQIGKVCHDLHASVSSSKQESQKSKRAAELLLAELNEVQERNDGLQEDLAKISVELTEVMKDREVAEAAKLEVLSQLEELSTVHSEGKRKQYSELMMLQSCVNEVTKGFNDIQNLLYSAFMKDLEFLQNLEVNIKSCLEGDDAQDVAGLPYSISSDLEDKVNFQSTDTSSIANIQEPVDDNAIVEVCSSIWHHLQDLTTEITALKEKFIGCSKSLHEQGYSLWNVVGILHRERNSQKESFEAMRRNIMHLESIGKEKDMEIVVLRRNVALLYEACANLVLEIENGKAELLGNSSTTADLELAGALALGGQNRVLSEEQIKTMADKLLSTMKDFLNMKYQIAEGSQREMKITVENLRKELQEKDIQKDQICAELVGQIKLAEAAAMNYSRDLQSSKTLVHDLEKELEVVKEENKSLQQRVKELQDVQANSVELHDRVKSLTDVLSSKDQEIEALMQALDEEEVQMEELTKKNEELEKVLRQKNIDLENLEASHGKVVKKLSITVSKFDELRDLSQSLLTKIEQLQSELQDRDAEISFLRQEVTRCTDDLLAASQMSSKRESNEIHEFLTWFEGIVSCVGLPHLHFDMKDIQVPEYKEIIQKKLSSVTSELEDLRVAAQSKDELLQAERTKVEDLIRMEETLKKTLQEKESLLNLLEGAGDVDHAAIANSEIVQVEPVVSYFMCLQFPLTADGPLGPLTKPVRGKTLMREYNFVFLISFYKGEINKWAVPGTSTASQVRSLRKVNNDQVAIHIDSDDVSNSRLEDEDEDKVHGFKSLTTSRIVPRFTRPVSDMIDGLWIVYFEPNKDFRCVKQGKDFFTISGNLFFAKPFSPLSEFIKKGKKIRMGTAKVSNSSSEDQNVSNYNETDVILNVYDLTPLNNYSYWVGFGIFHSGIEVHGKEYGFGAHDFPVSGVFEVEPKSCPGFIYRSSILLGHINMPYSEFREFIENVASEYHGDTYHLISKNCNHFTDDMAQRLIGRHIPGWVNRMARLGSLCSCLLPESLQVTKVKELPEYHEIEDGTESLSTATPGDSTEIDDTDQEKHLLSPKDGNSDIAFIKEAQS</sequence>
<feature type="region of interest" description="Disordered" evidence="5">
    <location>
        <begin position="1"/>
        <end position="92"/>
    </location>
</feature>
<feature type="coiled-coil region" evidence="4">
    <location>
        <begin position="2365"/>
        <end position="2560"/>
    </location>
</feature>
<feature type="compositionally biased region" description="Polar residues" evidence="5">
    <location>
        <begin position="50"/>
        <end position="78"/>
    </location>
</feature>
<feature type="region of interest" description="Disordered" evidence="5">
    <location>
        <begin position="265"/>
        <end position="293"/>
    </location>
</feature>
<dbReference type="PANTHER" id="PTHR43939:SF50">
    <property type="entry name" value="NUCLEOPORIN"/>
    <property type="match status" value="1"/>
</dbReference>
<gene>
    <name evidence="7" type="ORF">EPI10_012457</name>
</gene>
<dbReference type="Pfam" id="PF05903">
    <property type="entry name" value="Peptidase_C97"/>
    <property type="match status" value="1"/>
</dbReference>
<feature type="coiled-coil region" evidence="4">
    <location>
        <begin position="521"/>
        <end position="806"/>
    </location>
</feature>
<feature type="coiled-coil region" evidence="4">
    <location>
        <begin position="1068"/>
        <end position="1095"/>
    </location>
</feature>
<dbReference type="OrthoDB" id="649641at2759"/>
<evidence type="ECO:0000256" key="3">
    <source>
        <dbReference type="ARBA" id="ARBA00022801"/>
    </source>
</evidence>
<feature type="region of interest" description="Disordered" evidence="5">
    <location>
        <begin position="929"/>
        <end position="949"/>
    </location>
</feature>
<evidence type="ECO:0000259" key="6">
    <source>
        <dbReference type="PROSITE" id="PS51858"/>
    </source>
</evidence>
<feature type="coiled-coil region" evidence="4">
    <location>
        <begin position="1838"/>
        <end position="1956"/>
    </location>
</feature>
<evidence type="ECO:0000256" key="5">
    <source>
        <dbReference type="SAM" id="MobiDB-lite"/>
    </source>
</evidence>
<feature type="domain" description="PPPDE" evidence="6">
    <location>
        <begin position="2884"/>
        <end position="3021"/>
    </location>
</feature>
<reference evidence="8" key="1">
    <citation type="journal article" date="2019" name="Plant Biotechnol. J.">
        <title>Genome sequencing of the Australian wild diploid species Gossypium australe highlights disease resistance and delayed gland morphogenesis.</title>
        <authorList>
            <person name="Cai Y."/>
            <person name="Cai X."/>
            <person name="Wang Q."/>
            <person name="Wang P."/>
            <person name="Zhang Y."/>
            <person name="Cai C."/>
            <person name="Xu Y."/>
            <person name="Wang K."/>
            <person name="Zhou Z."/>
            <person name="Wang C."/>
            <person name="Geng S."/>
            <person name="Li B."/>
            <person name="Dong Q."/>
            <person name="Hou Y."/>
            <person name="Wang H."/>
            <person name="Ai P."/>
            <person name="Liu Z."/>
            <person name="Yi F."/>
            <person name="Sun M."/>
            <person name="An G."/>
            <person name="Cheng J."/>
            <person name="Zhang Y."/>
            <person name="Shi Q."/>
            <person name="Xie Y."/>
            <person name="Shi X."/>
            <person name="Chang Y."/>
            <person name="Huang F."/>
            <person name="Chen Y."/>
            <person name="Hong S."/>
            <person name="Mi L."/>
            <person name="Sun Q."/>
            <person name="Zhang L."/>
            <person name="Zhou B."/>
            <person name="Peng R."/>
            <person name="Zhang X."/>
            <person name="Liu F."/>
        </authorList>
    </citation>
    <scope>NUCLEOTIDE SEQUENCE [LARGE SCALE GENOMIC DNA]</scope>
    <source>
        <strain evidence="8">cv. PA1801</strain>
    </source>
</reference>
<proteinExistence type="inferred from homology"/>
<dbReference type="EMBL" id="SMMG02000010">
    <property type="protein sequence ID" value="KAA3457767.1"/>
    <property type="molecule type" value="Genomic_DNA"/>
</dbReference>
<feature type="coiled-coil region" evidence="4">
    <location>
        <begin position="1442"/>
        <end position="1490"/>
    </location>
</feature>
<dbReference type="InterPro" id="IPR042266">
    <property type="entry name" value="PPPDE_sf"/>
</dbReference>
<evidence type="ECO:0000313" key="7">
    <source>
        <dbReference type="EMBL" id="KAA3457767.1"/>
    </source>
</evidence>
<comment type="similarity">
    <text evidence="1">Belongs to the DeSI family.</text>
</comment>
<comment type="caution">
    <text evidence="7">The sequence shown here is derived from an EMBL/GenBank/DDBJ whole genome shotgun (WGS) entry which is preliminary data.</text>
</comment>
<dbReference type="GO" id="GO:0006508">
    <property type="term" value="P:proteolysis"/>
    <property type="evidence" value="ECO:0007669"/>
    <property type="project" value="UniProtKB-KW"/>
</dbReference>
<dbReference type="Gene3D" id="3.90.1720.30">
    <property type="entry name" value="PPPDE domains"/>
    <property type="match status" value="1"/>
</dbReference>
<keyword evidence="8" id="KW-1185">Reference proteome</keyword>
<dbReference type="GO" id="GO:0008233">
    <property type="term" value="F:peptidase activity"/>
    <property type="evidence" value="ECO:0007669"/>
    <property type="project" value="UniProtKB-KW"/>
</dbReference>
<keyword evidence="4" id="KW-0175">Coiled coil</keyword>
<keyword evidence="2" id="KW-0645">Protease</keyword>